<dbReference type="Gene3D" id="3.30.300.30">
    <property type="match status" value="1"/>
</dbReference>
<evidence type="ECO:0000313" key="4">
    <source>
        <dbReference type="EMBL" id="MFF5897130.1"/>
    </source>
</evidence>
<dbReference type="InterPro" id="IPR000873">
    <property type="entry name" value="AMP-dep_synth/lig_dom"/>
</dbReference>
<evidence type="ECO:0000313" key="5">
    <source>
        <dbReference type="Proteomes" id="UP001602322"/>
    </source>
</evidence>
<dbReference type="Pfam" id="PF13193">
    <property type="entry name" value="AMP-binding_C"/>
    <property type="match status" value="1"/>
</dbReference>
<feature type="domain" description="AMP-binding enzyme C-terminal" evidence="3">
    <location>
        <begin position="411"/>
        <end position="484"/>
    </location>
</feature>
<dbReference type="InterPro" id="IPR045851">
    <property type="entry name" value="AMP-bd_C_sf"/>
</dbReference>
<evidence type="ECO:0000259" key="2">
    <source>
        <dbReference type="Pfam" id="PF00501"/>
    </source>
</evidence>
<dbReference type="InterPro" id="IPR020845">
    <property type="entry name" value="AMP-binding_CS"/>
</dbReference>
<dbReference type="Proteomes" id="UP001602322">
    <property type="component" value="Unassembled WGS sequence"/>
</dbReference>
<dbReference type="EMBL" id="JBIBEG010000003">
    <property type="protein sequence ID" value="MFF5897130.1"/>
    <property type="molecule type" value="Genomic_DNA"/>
</dbReference>
<dbReference type="PROSITE" id="PS00455">
    <property type="entry name" value="AMP_BINDING"/>
    <property type="match status" value="1"/>
</dbReference>
<dbReference type="PANTHER" id="PTHR43767:SF1">
    <property type="entry name" value="NONRIBOSOMAL PEPTIDE SYNTHASE PES1 (EUROFUNG)-RELATED"/>
    <property type="match status" value="1"/>
</dbReference>
<dbReference type="Pfam" id="PF00501">
    <property type="entry name" value="AMP-binding"/>
    <property type="match status" value="1"/>
</dbReference>
<evidence type="ECO:0000259" key="3">
    <source>
        <dbReference type="Pfam" id="PF13193"/>
    </source>
</evidence>
<dbReference type="InterPro" id="IPR050237">
    <property type="entry name" value="ATP-dep_AMP-bd_enzyme"/>
</dbReference>
<comment type="caution">
    <text evidence="4">The sequence shown here is derived from an EMBL/GenBank/DDBJ whole genome shotgun (WGS) entry which is preliminary data.</text>
</comment>
<gene>
    <name evidence="4" type="ORF">ACFY8O_14515</name>
</gene>
<dbReference type="InterPro" id="IPR025110">
    <property type="entry name" value="AMP-bd_C"/>
</dbReference>
<reference evidence="4 5" key="1">
    <citation type="submission" date="2024-10" db="EMBL/GenBank/DDBJ databases">
        <title>The Natural Products Discovery Center: Release of the First 8490 Sequenced Strains for Exploring Actinobacteria Biosynthetic Diversity.</title>
        <authorList>
            <person name="Kalkreuter E."/>
            <person name="Kautsar S.A."/>
            <person name="Yang D."/>
            <person name="Bader C.D."/>
            <person name="Teijaro C.N."/>
            <person name="Fluegel L."/>
            <person name="Davis C.M."/>
            <person name="Simpson J.R."/>
            <person name="Lauterbach L."/>
            <person name="Steele A.D."/>
            <person name="Gui C."/>
            <person name="Meng S."/>
            <person name="Li G."/>
            <person name="Viehrig K."/>
            <person name="Ye F."/>
            <person name="Su P."/>
            <person name="Kiefer A.F."/>
            <person name="Nichols A."/>
            <person name="Cepeda A.J."/>
            <person name="Yan W."/>
            <person name="Fan B."/>
            <person name="Jiang Y."/>
            <person name="Adhikari A."/>
            <person name="Zheng C.-J."/>
            <person name="Schuster L."/>
            <person name="Cowan T.M."/>
            <person name="Smanski M.J."/>
            <person name="Chevrette M.G."/>
            <person name="De Carvalho L.P.S."/>
            <person name="Shen B."/>
        </authorList>
    </citation>
    <scope>NUCLEOTIDE SEQUENCE [LARGE SCALE GENOMIC DNA]</scope>
    <source>
        <strain evidence="4 5">NPDC012540</strain>
    </source>
</reference>
<dbReference type="Gene3D" id="3.40.50.12780">
    <property type="entry name" value="N-terminal domain of ligase-like"/>
    <property type="match status" value="1"/>
</dbReference>
<dbReference type="RefSeq" id="WP_387901919.1">
    <property type="nucleotide sequence ID" value="NZ_JBIBEG010000003.1"/>
</dbReference>
<protein>
    <submittedName>
        <fullName evidence="4">Class I adenylate-forming enzyme family protein</fullName>
    </submittedName>
</protein>
<proteinExistence type="predicted"/>
<feature type="compositionally biased region" description="Polar residues" evidence="1">
    <location>
        <begin position="1"/>
        <end position="10"/>
    </location>
</feature>
<dbReference type="InterPro" id="IPR042099">
    <property type="entry name" value="ANL_N_sf"/>
</dbReference>
<accession>A0ABW6X4Y0</accession>
<feature type="region of interest" description="Disordered" evidence="1">
    <location>
        <begin position="1"/>
        <end position="21"/>
    </location>
</feature>
<organism evidence="4 5">
    <name type="scientific">Streptomyces argenteolus</name>
    <dbReference type="NCBI Taxonomy" id="67274"/>
    <lineage>
        <taxon>Bacteria</taxon>
        <taxon>Bacillati</taxon>
        <taxon>Actinomycetota</taxon>
        <taxon>Actinomycetes</taxon>
        <taxon>Kitasatosporales</taxon>
        <taxon>Streptomycetaceae</taxon>
        <taxon>Streptomyces</taxon>
    </lineage>
</organism>
<dbReference type="CDD" id="cd04433">
    <property type="entry name" value="AFD_class_I"/>
    <property type="match status" value="1"/>
</dbReference>
<feature type="domain" description="AMP-dependent synthetase/ligase" evidence="2">
    <location>
        <begin position="31"/>
        <end position="362"/>
    </location>
</feature>
<evidence type="ECO:0000256" key="1">
    <source>
        <dbReference type="SAM" id="MobiDB-lite"/>
    </source>
</evidence>
<keyword evidence="5" id="KW-1185">Reference proteome</keyword>
<dbReference type="SUPFAM" id="SSF56801">
    <property type="entry name" value="Acetyl-CoA synthetase-like"/>
    <property type="match status" value="1"/>
</dbReference>
<sequence>MTQHAVTQHAGTRAAGPAPGDGGEVYADFRVTALAAPRTPAVISPDGATTSYGGLLDAVESAARRLADTLGPGDVLGLAVDDPLAFVTVYLAASKLDQVTVLLDGRIEPHGTPQGASRFDVTVLAVADGAGSFALSPLAGRAPSGGVPAPAYLPDDFVVHCTSGSTGEPKGIVMTGSAVSARVRLWAGEMELTAADTVLCALPLWHCHGIDVLTLPALLSGATVVFARGDRLTGRGLARIVGRHGVTVMSGLPVMYGMLTGVSGARPGDLASLRLAISGSAPLDPAVQALFHERFGLPLRQVYGLSEIAVICFDRRYTGHGSIGLPVAGVEHRLEPVPAQDGQEGPAYELYVRGPGLARGYYSDPEATAEMFEDGWLRTHDLVSADPDGWYVLGRRSTFVNVAGSKVGPLEVEAALRDCPGVLDAAVVGVPDARTTERIAAVVVTGDGFDLAAVRRDLGGRLHPHQLPRQYRVTAALPRTPLGKTDYAAVKRLVLDQEGETACPAQ</sequence>
<name>A0ABW6X4Y0_9ACTN</name>
<dbReference type="PANTHER" id="PTHR43767">
    <property type="entry name" value="LONG-CHAIN-FATTY-ACID--COA LIGASE"/>
    <property type="match status" value="1"/>
</dbReference>